<gene>
    <name evidence="4" type="ORF">HGA13_16765</name>
</gene>
<dbReference type="PROSITE" id="PS50977">
    <property type="entry name" value="HTH_TETR_2"/>
    <property type="match status" value="1"/>
</dbReference>
<organism evidence="4 5">
    <name type="scientific">Nocardia speluncae</name>
    <dbReference type="NCBI Taxonomy" id="419477"/>
    <lineage>
        <taxon>Bacteria</taxon>
        <taxon>Bacillati</taxon>
        <taxon>Actinomycetota</taxon>
        <taxon>Actinomycetes</taxon>
        <taxon>Mycobacteriales</taxon>
        <taxon>Nocardiaceae</taxon>
        <taxon>Nocardia</taxon>
    </lineage>
</organism>
<protein>
    <submittedName>
        <fullName evidence="4">Helix-turn-helix transcriptional regulator</fullName>
    </submittedName>
</protein>
<feature type="DNA-binding region" description="H-T-H motif" evidence="2">
    <location>
        <begin position="30"/>
        <end position="49"/>
    </location>
</feature>
<dbReference type="Gene3D" id="1.10.357.10">
    <property type="entry name" value="Tetracycline Repressor, domain 2"/>
    <property type="match status" value="1"/>
</dbReference>
<dbReference type="GO" id="GO:0003700">
    <property type="term" value="F:DNA-binding transcription factor activity"/>
    <property type="evidence" value="ECO:0007669"/>
    <property type="project" value="TreeGrafter"/>
</dbReference>
<keyword evidence="5" id="KW-1185">Reference proteome</keyword>
<sequence length="212" mass="23327">MGRRGDLARQALLDSAEELFATHGIDSVSSRRIAEHAGQSNHSAVTYHFGGRDELLRELVDRYREPVRRIRADLVAQLPADPGLTHCLQCLILPVTSHIGSLPTPTWRARLQRQLATTPSTAAMLTESARADELSDRVIAHINEYLSAVPPTVRTGRERIVSRMIIDICAEYETRISEGSQTAEWTALGYFLTDACAGLLSAPVSHPDFTGL</sequence>
<evidence type="ECO:0000259" key="3">
    <source>
        <dbReference type="PROSITE" id="PS50977"/>
    </source>
</evidence>
<dbReference type="InterPro" id="IPR001647">
    <property type="entry name" value="HTH_TetR"/>
</dbReference>
<keyword evidence="1 2" id="KW-0238">DNA-binding</keyword>
<dbReference type="PANTHER" id="PTHR30055">
    <property type="entry name" value="HTH-TYPE TRANSCRIPTIONAL REGULATOR RUTR"/>
    <property type="match status" value="1"/>
</dbReference>
<accession>A0A846XJF9</accession>
<dbReference type="InterPro" id="IPR009057">
    <property type="entry name" value="Homeodomain-like_sf"/>
</dbReference>
<reference evidence="4 5" key="1">
    <citation type="submission" date="2020-04" db="EMBL/GenBank/DDBJ databases">
        <title>MicrobeNet Type strains.</title>
        <authorList>
            <person name="Nicholson A.C."/>
        </authorList>
    </citation>
    <scope>NUCLEOTIDE SEQUENCE [LARGE SCALE GENOMIC DNA]</scope>
    <source>
        <strain evidence="4 5">DSM 45078</strain>
    </source>
</reference>
<dbReference type="AlphaFoldDB" id="A0A846XJF9"/>
<dbReference type="EMBL" id="JAAXOO010000004">
    <property type="protein sequence ID" value="NKY34713.1"/>
    <property type="molecule type" value="Genomic_DNA"/>
</dbReference>
<dbReference type="InterPro" id="IPR050109">
    <property type="entry name" value="HTH-type_TetR-like_transc_reg"/>
</dbReference>
<evidence type="ECO:0000313" key="5">
    <source>
        <dbReference type="Proteomes" id="UP000565715"/>
    </source>
</evidence>
<dbReference type="GO" id="GO:0000976">
    <property type="term" value="F:transcription cis-regulatory region binding"/>
    <property type="evidence" value="ECO:0007669"/>
    <property type="project" value="TreeGrafter"/>
</dbReference>
<dbReference type="Proteomes" id="UP000565715">
    <property type="component" value="Unassembled WGS sequence"/>
</dbReference>
<comment type="caution">
    <text evidence="4">The sequence shown here is derived from an EMBL/GenBank/DDBJ whole genome shotgun (WGS) entry which is preliminary data.</text>
</comment>
<evidence type="ECO:0000313" key="4">
    <source>
        <dbReference type="EMBL" id="NKY34713.1"/>
    </source>
</evidence>
<dbReference type="SUPFAM" id="SSF46689">
    <property type="entry name" value="Homeodomain-like"/>
    <property type="match status" value="1"/>
</dbReference>
<feature type="domain" description="HTH tetR-type" evidence="3">
    <location>
        <begin position="6"/>
        <end position="67"/>
    </location>
</feature>
<dbReference type="PANTHER" id="PTHR30055:SF146">
    <property type="entry name" value="HTH-TYPE TRANSCRIPTIONAL DUAL REGULATOR CECR"/>
    <property type="match status" value="1"/>
</dbReference>
<proteinExistence type="predicted"/>
<name>A0A846XJF9_9NOCA</name>
<evidence type="ECO:0000256" key="2">
    <source>
        <dbReference type="PROSITE-ProRule" id="PRU00335"/>
    </source>
</evidence>
<dbReference type="RefSeq" id="WP_157112934.1">
    <property type="nucleotide sequence ID" value="NZ_JAAXOO010000004.1"/>
</dbReference>
<dbReference type="Pfam" id="PF00440">
    <property type="entry name" value="TetR_N"/>
    <property type="match status" value="1"/>
</dbReference>
<evidence type="ECO:0000256" key="1">
    <source>
        <dbReference type="ARBA" id="ARBA00023125"/>
    </source>
</evidence>